<evidence type="ECO:0000256" key="3">
    <source>
        <dbReference type="ARBA" id="ARBA00023125"/>
    </source>
</evidence>
<dbReference type="Proteomes" id="UP000247772">
    <property type="component" value="Unassembled WGS sequence"/>
</dbReference>
<evidence type="ECO:0000313" key="7">
    <source>
        <dbReference type="EMBL" id="PYE21727.1"/>
    </source>
</evidence>
<dbReference type="Gene3D" id="3.40.190.290">
    <property type="match status" value="1"/>
</dbReference>
<sequence length="333" mass="35161">MELHQLEAFSAVMSAGSVTGAARLLGRSQPGVSRMIQDLEQEIDYPLFDRKGPRVTPTERAFLLYAEVERMLVGLERIRASALAIGRDEAPPLRIAATPALAAALVPRAIARIEQDAAAHETQLRSASAEQVVQALLSRSVDIGIATLPLGHAALDLHYLIEAPCVAVVSQDDPLADAPVISLHVLAARKIATVANRYRLRCRIDAAFDAAGLTSTVAFESNASLNAVMAAQAKLAVAVVDPATAFGTPVQGVVVRPIDVNIPFYYGVVTASGKPVTPAIEALITAIELVSQELLPGATRHQAAQHDALLSSSAHRDAANSKRTIRKTTGATT</sequence>
<dbReference type="OrthoDB" id="8849678at2"/>
<dbReference type="PANTHER" id="PTHR30427:SF1">
    <property type="entry name" value="TRANSCRIPTIONAL ACTIVATOR PROTEIN LYSR"/>
    <property type="match status" value="1"/>
</dbReference>
<evidence type="ECO:0000256" key="5">
    <source>
        <dbReference type="SAM" id="MobiDB-lite"/>
    </source>
</evidence>
<dbReference type="Gene3D" id="1.10.10.10">
    <property type="entry name" value="Winged helix-like DNA-binding domain superfamily/Winged helix DNA-binding domain"/>
    <property type="match status" value="1"/>
</dbReference>
<dbReference type="Pfam" id="PF00126">
    <property type="entry name" value="HTH_1"/>
    <property type="match status" value="1"/>
</dbReference>
<comment type="similarity">
    <text evidence="1">Belongs to the LysR transcriptional regulatory family.</text>
</comment>
<proteinExistence type="inferred from homology"/>
<dbReference type="GO" id="GO:0003700">
    <property type="term" value="F:DNA-binding transcription factor activity"/>
    <property type="evidence" value="ECO:0007669"/>
    <property type="project" value="InterPro"/>
</dbReference>
<gene>
    <name evidence="7" type="ORF">C7410_113150</name>
</gene>
<dbReference type="PRINTS" id="PR00039">
    <property type="entry name" value="HTHLYSR"/>
</dbReference>
<dbReference type="InterPro" id="IPR036388">
    <property type="entry name" value="WH-like_DNA-bd_sf"/>
</dbReference>
<dbReference type="GO" id="GO:0010628">
    <property type="term" value="P:positive regulation of gene expression"/>
    <property type="evidence" value="ECO:0007669"/>
    <property type="project" value="TreeGrafter"/>
</dbReference>
<feature type="domain" description="HTH lysR-type" evidence="6">
    <location>
        <begin position="1"/>
        <end position="58"/>
    </location>
</feature>
<dbReference type="SUPFAM" id="SSF53850">
    <property type="entry name" value="Periplasmic binding protein-like II"/>
    <property type="match status" value="1"/>
</dbReference>
<feature type="region of interest" description="Disordered" evidence="5">
    <location>
        <begin position="308"/>
        <end position="333"/>
    </location>
</feature>
<dbReference type="GO" id="GO:0043565">
    <property type="term" value="F:sequence-specific DNA binding"/>
    <property type="evidence" value="ECO:0007669"/>
    <property type="project" value="TreeGrafter"/>
</dbReference>
<evidence type="ECO:0000256" key="4">
    <source>
        <dbReference type="ARBA" id="ARBA00023163"/>
    </source>
</evidence>
<dbReference type="PANTHER" id="PTHR30427">
    <property type="entry name" value="TRANSCRIPTIONAL ACTIVATOR PROTEIN LYSR"/>
    <property type="match status" value="1"/>
</dbReference>
<evidence type="ECO:0000256" key="2">
    <source>
        <dbReference type="ARBA" id="ARBA00023015"/>
    </source>
</evidence>
<keyword evidence="4" id="KW-0804">Transcription</keyword>
<reference evidence="7 8" key="1">
    <citation type="submission" date="2018-06" db="EMBL/GenBank/DDBJ databases">
        <title>Genomic Encyclopedia of Type Strains, Phase IV (KMG-V): Genome sequencing to study the core and pangenomes of soil and plant-associated prokaryotes.</title>
        <authorList>
            <person name="Whitman W."/>
        </authorList>
    </citation>
    <scope>NUCLEOTIDE SEQUENCE [LARGE SCALE GENOMIC DNA]</scope>
    <source>
        <strain evidence="7 8">SRCL-318</strain>
    </source>
</reference>
<dbReference type="InterPro" id="IPR005119">
    <property type="entry name" value="LysR_subst-bd"/>
</dbReference>
<dbReference type="RefSeq" id="WP_110855716.1">
    <property type="nucleotide sequence ID" value="NZ_QJSQ01000013.1"/>
</dbReference>
<protein>
    <submittedName>
        <fullName evidence="7">LysR family transcriptional regulator</fullName>
    </submittedName>
</protein>
<dbReference type="EMBL" id="QJSQ01000013">
    <property type="protein sequence ID" value="PYE21727.1"/>
    <property type="molecule type" value="Genomic_DNA"/>
</dbReference>
<evidence type="ECO:0000256" key="1">
    <source>
        <dbReference type="ARBA" id="ARBA00009437"/>
    </source>
</evidence>
<evidence type="ECO:0000313" key="8">
    <source>
        <dbReference type="Proteomes" id="UP000247772"/>
    </source>
</evidence>
<evidence type="ECO:0000259" key="6">
    <source>
        <dbReference type="PROSITE" id="PS50931"/>
    </source>
</evidence>
<dbReference type="PROSITE" id="PS50931">
    <property type="entry name" value="HTH_LYSR"/>
    <property type="match status" value="1"/>
</dbReference>
<dbReference type="AlphaFoldDB" id="A0A2V4UBH6"/>
<comment type="caution">
    <text evidence="7">The sequence shown here is derived from an EMBL/GenBank/DDBJ whole genome shotgun (WGS) entry which is preliminary data.</text>
</comment>
<accession>A0A2V4UBH6</accession>
<keyword evidence="3" id="KW-0238">DNA-binding</keyword>
<dbReference type="Pfam" id="PF03466">
    <property type="entry name" value="LysR_substrate"/>
    <property type="match status" value="1"/>
</dbReference>
<dbReference type="InterPro" id="IPR036390">
    <property type="entry name" value="WH_DNA-bd_sf"/>
</dbReference>
<name>A0A2V4UBH6_9BURK</name>
<dbReference type="SUPFAM" id="SSF46785">
    <property type="entry name" value="Winged helix' DNA-binding domain"/>
    <property type="match status" value="1"/>
</dbReference>
<dbReference type="InterPro" id="IPR000847">
    <property type="entry name" value="LysR_HTH_N"/>
</dbReference>
<organism evidence="7 8">
    <name type="scientific">Paraburkholderia silvatlantica</name>
    <dbReference type="NCBI Taxonomy" id="321895"/>
    <lineage>
        <taxon>Bacteria</taxon>
        <taxon>Pseudomonadati</taxon>
        <taxon>Pseudomonadota</taxon>
        <taxon>Betaproteobacteria</taxon>
        <taxon>Burkholderiales</taxon>
        <taxon>Burkholderiaceae</taxon>
        <taxon>Paraburkholderia</taxon>
    </lineage>
</organism>
<keyword evidence="2" id="KW-0805">Transcription regulation</keyword>